<keyword evidence="3" id="KW-1185">Reference proteome</keyword>
<evidence type="ECO:0000259" key="1">
    <source>
        <dbReference type="Pfam" id="PF12697"/>
    </source>
</evidence>
<protein>
    <submittedName>
        <fullName evidence="2">Alpha/beta fold hydrolase</fullName>
    </submittedName>
</protein>
<dbReference type="Proteomes" id="UP000297643">
    <property type="component" value="Unassembled WGS sequence"/>
</dbReference>
<name>A0A4R8WJX7_9MICO</name>
<dbReference type="InterPro" id="IPR000073">
    <property type="entry name" value="AB_hydrolase_1"/>
</dbReference>
<evidence type="ECO:0000313" key="2">
    <source>
        <dbReference type="EMBL" id="TFC07989.1"/>
    </source>
</evidence>
<evidence type="ECO:0000313" key="3">
    <source>
        <dbReference type="Proteomes" id="UP000297643"/>
    </source>
</evidence>
<reference evidence="2 3" key="1">
    <citation type="submission" date="2019-03" db="EMBL/GenBank/DDBJ databases">
        <title>Genomics of glacier-inhabiting Cryobacterium strains.</title>
        <authorList>
            <person name="Liu Q."/>
            <person name="Xin Y.-H."/>
        </authorList>
    </citation>
    <scope>NUCLEOTIDE SEQUENCE [LARGE SCALE GENOMIC DNA]</scope>
    <source>
        <strain evidence="2 3">RHLT2-21</strain>
    </source>
</reference>
<feature type="domain" description="AB hydrolase-1" evidence="1">
    <location>
        <begin position="11"/>
        <end position="233"/>
    </location>
</feature>
<organism evidence="2 3">
    <name type="scientific">Cryobacterium mannosilyticum</name>
    <dbReference type="NCBI Taxonomy" id="1259190"/>
    <lineage>
        <taxon>Bacteria</taxon>
        <taxon>Bacillati</taxon>
        <taxon>Actinomycetota</taxon>
        <taxon>Actinomycetes</taxon>
        <taxon>Micrococcales</taxon>
        <taxon>Microbacteriaceae</taxon>
        <taxon>Cryobacterium</taxon>
    </lineage>
</organism>
<dbReference type="PANTHER" id="PTHR37017:SF11">
    <property type="entry name" value="ESTERASE_LIPASE_THIOESTERASE DOMAIN-CONTAINING PROTEIN"/>
    <property type="match status" value="1"/>
</dbReference>
<dbReference type="GO" id="GO:0016787">
    <property type="term" value="F:hydrolase activity"/>
    <property type="evidence" value="ECO:0007669"/>
    <property type="project" value="UniProtKB-KW"/>
</dbReference>
<dbReference type="SUPFAM" id="SSF53474">
    <property type="entry name" value="alpha/beta-Hydrolases"/>
    <property type="match status" value="1"/>
</dbReference>
<dbReference type="AlphaFoldDB" id="A0A4R8WJX7"/>
<dbReference type="Gene3D" id="3.40.50.1820">
    <property type="entry name" value="alpha/beta hydrolase"/>
    <property type="match status" value="1"/>
</dbReference>
<dbReference type="Pfam" id="PF12697">
    <property type="entry name" value="Abhydrolase_6"/>
    <property type="match status" value="1"/>
</dbReference>
<dbReference type="InterPro" id="IPR029058">
    <property type="entry name" value="AB_hydrolase_fold"/>
</dbReference>
<comment type="caution">
    <text evidence="2">The sequence shown here is derived from an EMBL/GenBank/DDBJ whole genome shotgun (WGS) entry which is preliminary data.</text>
</comment>
<dbReference type="EMBL" id="SOFM01000003">
    <property type="protein sequence ID" value="TFC07989.1"/>
    <property type="molecule type" value="Genomic_DNA"/>
</dbReference>
<dbReference type="RefSeq" id="WP_134505960.1">
    <property type="nucleotide sequence ID" value="NZ_SOFM01000003.1"/>
</dbReference>
<gene>
    <name evidence="2" type="ORF">E3O32_00565</name>
</gene>
<keyword evidence="2" id="KW-0378">Hydrolase</keyword>
<dbReference type="PANTHER" id="PTHR37017">
    <property type="entry name" value="AB HYDROLASE-1 DOMAIN-CONTAINING PROTEIN-RELATED"/>
    <property type="match status" value="1"/>
</dbReference>
<proteinExistence type="predicted"/>
<dbReference type="InterPro" id="IPR052897">
    <property type="entry name" value="Sec-Metab_Biosynth_Hydrolase"/>
</dbReference>
<sequence length="242" mass="26036">MEPITPTLKSIVLVPGYWLGGWAWDAVAADLRDRGHRVIAVTLPGLDPDDLHRASRSMADQVDSLRSAVSAAGVDGSSVVLVVHSGAGFPSSVLLDQDPTAVARIIYVDSGPSADGSAFDASLPHDQREVVLPPFEQLAASLDGLSKEDLEQFRQRAVPEPATVMRAQVRLENDSRRNVPSTIIACSYPSELMMQMAREGNPMMAEVATLRDLELVDLPTGHWPMWSRPADLAVAIAHAAGR</sequence>
<accession>A0A4R8WJX7</accession>